<comment type="caution">
    <text evidence="1">The sequence shown here is derived from an EMBL/GenBank/DDBJ whole genome shotgun (WGS) entry which is preliminary data.</text>
</comment>
<dbReference type="AlphaFoldDB" id="A0A432YW38"/>
<evidence type="ECO:0000313" key="2">
    <source>
        <dbReference type="Proteomes" id="UP000288361"/>
    </source>
</evidence>
<dbReference type="RefSeq" id="WP_126751208.1">
    <property type="nucleotide sequence ID" value="NZ_JBHUMT010000016.1"/>
</dbReference>
<dbReference type="PANTHER" id="PTHR38605">
    <property type="entry name" value="ATPASE-RELATED"/>
    <property type="match status" value="1"/>
</dbReference>
<dbReference type="InterPro" id="IPR007413">
    <property type="entry name" value="YcjX-like"/>
</dbReference>
<sequence length="457" mass="52370">MSRIKQFKSQTRDLIHRGFDRHIKLAVTGLSGAGKTALITGVLEQLLYANESQNLPYFNVRQHQRLIGCRLHTSPNWDTPRFDYEKAIERLTGTPGQWPESTRDVSEIRLELKYHPERGLAGKVLDERRLTVDIIDYPGEWLLDLPLLSLTYQQWSKKQRTLFSKEPRKELAKAWLHQLNDLTAVATDDNAEKQIKVVAKAYRQYLADCKEQGLKLLQPGRLVLPGELAGTPSLDFFPWPLEQPVPDAWQGLLESKFEYYKEQVVKPFYQNYFRHFNRQLILVDVLSALEGGESYFDELKLALNEIMQSFNYGQNSLLRRLFSPQIDKVAFVVTKADSVVPSDHAKLTGLINALTLEGRQQLQFERIPFDLFSVAGVATSQWKQLKNGTNVLKGIDQSGELVRVGAPHVPGRLPTREDWQQGYVYPHFQPNFTLADSPLPHIRLDKLLNSVIGDKLR</sequence>
<proteinExistence type="predicted"/>
<dbReference type="Pfam" id="PF04317">
    <property type="entry name" value="DUF463"/>
    <property type="match status" value="1"/>
</dbReference>
<accession>A0A432YW38</accession>
<gene>
    <name evidence="1" type="ORF">CWI73_01330</name>
</gene>
<reference evidence="1 2" key="1">
    <citation type="journal article" date="2011" name="Front. Microbiol.">
        <title>Genomic signatures of strain selection and enhancement in Bacillus atrophaeus var. globigii, a historical biowarfare simulant.</title>
        <authorList>
            <person name="Gibbons H.S."/>
            <person name="Broomall S.M."/>
            <person name="McNew L.A."/>
            <person name="Daligault H."/>
            <person name="Chapman C."/>
            <person name="Bruce D."/>
            <person name="Karavis M."/>
            <person name="Krepps M."/>
            <person name="McGregor P.A."/>
            <person name="Hong C."/>
            <person name="Park K.H."/>
            <person name="Akmal A."/>
            <person name="Feldman A."/>
            <person name="Lin J.S."/>
            <person name="Chang W.E."/>
            <person name="Higgs B.W."/>
            <person name="Demirev P."/>
            <person name="Lindquist J."/>
            <person name="Liem A."/>
            <person name="Fochler E."/>
            <person name="Read T.D."/>
            <person name="Tapia R."/>
            <person name="Johnson S."/>
            <person name="Bishop-Lilly K.A."/>
            <person name="Detter C."/>
            <person name="Han C."/>
            <person name="Sozhamannan S."/>
            <person name="Rosenzweig C.N."/>
            <person name="Skowronski E.W."/>
        </authorList>
    </citation>
    <scope>NUCLEOTIDE SEQUENCE [LARGE SCALE GENOMIC DNA]</scope>
    <source>
        <strain evidence="1 2">TPS4-2</strain>
    </source>
</reference>
<dbReference type="PIRSF" id="PIRSF019381">
    <property type="entry name" value="YcjX"/>
    <property type="match status" value="1"/>
</dbReference>
<dbReference type="EMBL" id="PIQA01000001">
    <property type="protein sequence ID" value="RUO67539.1"/>
    <property type="molecule type" value="Genomic_DNA"/>
</dbReference>
<dbReference type="PANTHER" id="PTHR38605:SF1">
    <property type="entry name" value="ATPASE"/>
    <property type="match status" value="1"/>
</dbReference>
<evidence type="ECO:0000313" key="1">
    <source>
        <dbReference type="EMBL" id="RUO67539.1"/>
    </source>
</evidence>
<organism evidence="1 2">
    <name type="scientific">Idiomarina piscisalsi</name>
    <dbReference type="NCBI Taxonomy" id="1096243"/>
    <lineage>
        <taxon>Bacteria</taxon>
        <taxon>Pseudomonadati</taxon>
        <taxon>Pseudomonadota</taxon>
        <taxon>Gammaproteobacteria</taxon>
        <taxon>Alteromonadales</taxon>
        <taxon>Idiomarinaceae</taxon>
        <taxon>Idiomarina</taxon>
    </lineage>
</organism>
<name>A0A432YW38_9GAMM</name>
<dbReference type="Proteomes" id="UP000288361">
    <property type="component" value="Unassembled WGS sequence"/>
</dbReference>
<protein>
    <submittedName>
        <fullName evidence="1">ATPase</fullName>
    </submittedName>
</protein>